<feature type="compositionally biased region" description="Basic and acidic residues" evidence="4">
    <location>
        <begin position="1003"/>
        <end position="1014"/>
    </location>
</feature>
<evidence type="ECO:0000256" key="4">
    <source>
        <dbReference type="SAM" id="MobiDB-lite"/>
    </source>
</evidence>
<dbReference type="Gene3D" id="1.25.40.20">
    <property type="entry name" value="Ankyrin repeat-containing domain"/>
    <property type="match status" value="1"/>
</dbReference>
<dbReference type="Pfam" id="PF12796">
    <property type="entry name" value="Ank_2"/>
    <property type="match status" value="2"/>
</dbReference>
<feature type="repeat" description="ANK" evidence="2">
    <location>
        <begin position="98"/>
        <end position="130"/>
    </location>
</feature>
<feature type="repeat" description="ANK" evidence="2">
    <location>
        <begin position="230"/>
        <end position="262"/>
    </location>
</feature>
<feature type="compositionally biased region" description="Polar residues" evidence="4">
    <location>
        <begin position="1450"/>
        <end position="1465"/>
    </location>
</feature>
<feature type="repeat" description="ANK" evidence="2">
    <location>
        <begin position="164"/>
        <end position="196"/>
    </location>
</feature>
<feature type="compositionally biased region" description="Basic and acidic residues" evidence="4">
    <location>
        <begin position="977"/>
        <end position="990"/>
    </location>
</feature>
<dbReference type="PANTHER" id="PTHR24147:SF53">
    <property type="entry name" value="ANKYRIN REPEAT DOMAIN 26"/>
    <property type="match status" value="1"/>
</dbReference>
<dbReference type="SMART" id="SM00248">
    <property type="entry name" value="ANK"/>
    <property type="match status" value="6"/>
</dbReference>
<evidence type="ECO:0000256" key="3">
    <source>
        <dbReference type="SAM" id="Coils"/>
    </source>
</evidence>
<feature type="region of interest" description="Disordered" evidence="4">
    <location>
        <begin position="316"/>
        <end position="385"/>
    </location>
</feature>
<keyword evidence="7" id="KW-1185">Reference proteome</keyword>
<dbReference type="InterPro" id="IPR050657">
    <property type="entry name" value="Ankyrin_repeat_domain"/>
</dbReference>
<dbReference type="Pfam" id="PF13637">
    <property type="entry name" value="Ank_4"/>
    <property type="match status" value="1"/>
</dbReference>
<dbReference type="PROSITE" id="PS50297">
    <property type="entry name" value="ANK_REP_REGION"/>
    <property type="match status" value="5"/>
</dbReference>
<feature type="region of interest" description="Disordered" evidence="4">
    <location>
        <begin position="977"/>
        <end position="1064"/>
    </location>
</feature>
<feature type="region of interest" description="Disordered" evidence="4">
    <location>
        <begin position="725"/>
        <end position="815"/>
    </location>
</feature>
<feature type="coiled-coil region" evidence="3">
    <location>
        <begin position="1612"/>
        <end position="1639"/>
    </location>
</feature>
<name>A0A8B9CI60_9AVES</name>
<reference evidence="6" key="2">
    <citation type="submission" date="2025-09" db="UniProtKB">
        <authorList>
            <consortium name="Ensembl"/>
        </authorList>
    </citation>
    <scope>IDENTIFICATION</scope>
</reference>
<dbReference type="InterPro" id="IPR036770">
    <property type="entry name" value="Ankyrin_rpt-contain_sf"/>
</dbReference>
<feature type="region of interest" description="Disordered" evidence="4">
    <location>
        <begin position="1445"/>
        <end position="1465"/>
    </location>
</feature>
<feature type="compositionally biased region" description="Basic and acidic residues" evidence="4">
    <location>
        <begin position="675"/>
        <end position="684"/>
    </location>
</feature>
<reference evidence="6" key="1">
    <citation type="submission" date="2025-08" db="UniProtKB">
        <authorList>
            <consortium name="Ensembl"/>
        </authorList>
    </citation>
    <scope>IDENTIFICATION</scope>
</reference>
<dbReference type="Pfam" id="PF14915">
    <property type="entry name" value="CCDC144C"/>
    <property type="match status" value="1"/>
</dbReference>
<feature type="coiled-coil region" evidence="3">
    <location>
        <begin position="1675"/>
        <end position="1716"/>
    </location>
</feature>
<evidence type="ECO:0000256" key="1">
    <source>
        <dbReference type="ARBA" id="ARBA00023054"/>
    </source>
</evidence>
<accession>A0A8B9CI60</accession>
<feature type="repeat" description="ANK" evidence="2">
    <location>
        <begin position="197"/>
        <end position="229"/>
    </location>
</feature>
<feature type="region of interest" description="Disordered" evidence="4">
    <location>
        <begin position="397"/>
        <end position="513"/>
    </location>
</feature>
<feature type="region of interest" description="Disordered" evidence="4">
    <location>
        <begin position="658"/>
        <end position="684"/>
    </location>
</feature>
<sequence>MGAVVLEAVTRVWTQESVCADSVLKRKKCHLTKHMLGGEGVGFLAILRLWVCNCCCWQWNELGYLFCFGILRHEICPNCVPQTEIISSSVSVNLIHLFFRTPLHLACANGHVDVVTYLVENKCKLNLFDNDNRSPLMKAVQCQQEKCVAILLEHGADPNLADASGNTALHLAAAAPNTSLAGMLLEHNAHIDAQNKEGYTPLILAVLEHHEEMVEFLLKKGADVHARDQCERTPLMTAASGGELNLIKVLLRYGADLSHKDTKGWTAEDYAIIHGYSSLSKQLAEYTDWENTGEASASGKQTIPVLMTPHRAGAAGFTLGAPAMDRGGMQQSPNQAPRTGESRRAIDDFSQGDSISSEKEGSDDSWHTSEEEELDFTPKKPQKPNLTLLMNASQQFKKNNDVGGSRIESPKSQKKNLKQRTPSDANLNKGECGELLNQDVSDASNLEEEELDEEEEEEEEDENDNGDDDEEYEEEEEEDLIQGEKEEEDLEDEETQSNNIMAEEQGGEIEPKGEINQELGCFRNVKYEGETQCGTGNVFGDDQKICKELDEKMEGSVDAPVSFIAGCYERLQENITVISPKVMNNELSYESIPKQAVLQNLNNLQTRQETLNKKSMIQEKIHQKGDSCFADSETTDWKKEIPQTLSDSCGLKEKKSSFGDGFKSINGSQSAAENPRLESQRPKSDILEYVGEEDAEEEYEEVDNKVCEALKQESEHVHLNRCEENTRATFSSSTKEEPLKWEGGEKEDACGGELQTAAVEGVENSVHSNSHQDHNASEDTADERSALPALEAEQEEEAESPWDSEIIQTDSESLRKVSPGLQLGATHEHGACLQSVSVEHNNGFSEKPSNLQLKISASVLEMNETSPRRGRQKSDILEEFSLGDAKDIEGECSDSTFRMSSSGEKEAIKDAIENYGRQVEKEKRKQRHFKMQAVEKQEDLGKLNTPAGNAINQQMKQKLNLRKNECLKTEDEKIIEEKHKKDFSFEETSKVNEMPIKSKSFLKAKDVKKNESKRQSSKQKANQRMSSSSGNHFQVLDDSTFSETSQDEERPAAKTGSEKNTVSVQMDVMDNLDLTQSSDTTTEDVELPTPTYKDAMLLLEQLSVDHTGSVILLKIQNILLQYEQIIEREKSRYAALCREVRKLESEKEESQLIAEETQDLKSILAHQEVEWKSDIQSLKFSLKQEEEKRLRVEMLYEKTREQLRRKEDQYCKEMEEKQQLELHLGNLQTELITLRKLLKQVEEERDETQRQLSQEKSARALQEGILNSHLWRQKELEEETRITIGKNSEESDTNEREKDLLYKNQLLQDEIAMLRLELDQVKLRHQEDEGKYLEENETLKEKNEDLKKELKLNEEALTQTVFQYNGQLNLLKTESAVLTSKLEQTKESKDRLETEIESFRSRLNAAVQDLERHQTSKSDVERTFQRERDEWLRLQDKLHHDLSDVRETNKSLSQQLSKAESKANSLENELHQLKQTLREKTLLLEMTQKELSQAQCQAKESDHARQLEKDQQLEDMQNKGIIKEKVVNDVQDRFNDIFNKLRADTEKQVYLMEERNKELKTKCTDLREQVFKYEADKVEREGMVRQLQQELADALKKQSMSEAALEVTTHYRSDLEEDKLRLQKELDRVKTKLQESEQQCIQSEHCVHDLKTVLDNKERELIASSQKLQDLLLSSSGTNTTIKQLEEHVQRLEIENARLEATAKQQTNRIEALQKDLQTSASVHNRLEDLITGLRTTQTTAEEHQHQQMQKQNVLPPTSKDSRSMWEEELKSRTHLEDRLAQLGREKAELLEQVSPNT</sequence>
<feature type="compositionally biased region" description="Acidic residues" evidence="4">
    <location>
        <begin position="792"/>
        <end position="802"/>
    </location>
</feature>
<feature type="domain" description="CCDC144C-like coiled-coil" evidence="5">
    <location>
        <begin position="1180"/>
        <end position="1511"/>
    </location>
</feature>
<dbReference type="PROSITE" id="PS50088">
    <property type="entry name" value="ANK_REPEAT"/>
    <property type="match status" value="5"/>
</dbReference>
<feature type="coiled-coil region" evidence="3">
    <location>
        <begin position="1304"/>
        <end position="1409"/>
    </location>
</feature>
<proteinExistence type="predicted"/>
<dbReference type="InterPro" id="IPR002110">
    <property type="entry name" value="Ankyrin_rpt"/>
</dbReference>
<dbReference type="Proteomes" id="UP000694426">
    <property type="component" value="Unplaced"/>
</dbReference>
<dbReference type="GeneTree" id="ENSGT00940000163982"/>
<evidence type="ECO:0000313" key="7">
    <source>
        <dbReference type="Proteomes" id="UP000694426"/>
    </source>
</evidence>
<feature type="coiled-coil region" evidence="3">
    <location>
        <begin position="1126"/>
        <end position="1258"/>
    </location>
</feature>
<feature type="repeat" description="ANK" evidence="2">
    <location>
        <begin position="131"/>
        <end position="163"/>
    </location>
</feature>
<dbReference type="Ensembl" id="ENSABRT00000028920.1">
    <property type="protein sequence ID" value="ENSABRP00000020552.1"/>
    <property type="gene ID" value="ENSABRG00000017494.1"/>
</dbReference>
<keyword evidence="2" id="KW-0040">ANK repeat</keyword>
<protein>
    <recommendedName>
        <fullName evidence="5">CCDC144C-like coiled-coil domain-containing protein</fullName>
    </recommendedName>
</protein>
<organism evidence="6 7">
    <name type="scientific">Anser brachyrhynchus</name>
    <name type="common">Pink-footed goose</name>
    <dbReference type="NCBI Taxonomy" id="132585"/>
    <lineage>
        <taxon>Eukaryota</taxon>
        <taxon>Metazoa</taxon>
        <taxon>Chordata</taxon>
        <taxon>Craniata</taxon>
        <taxon>Vertebrata</taxon>
        <taxon>Euteleostomi</taxon>
        <taxon>Archelosauria</taxon>
        <taxon>Archosauria</taxon>
        <taxon>Dinosauria</taxon>
        <taxon>Saurischia</taxon>
        <taxon>Theropoda</taxon>
        <taxon>Coelurosauria</taxon>
        <taxon>Aves</taxon>
        <taxon>Neognathae</taxon>
        <taxon>Galloanserae</taxon>
        <taxon>Anseriformes</taxon>
        <taxon>Anatidae</taxon>
        <taxon>Anserinae</taxon>
        <taxon>Anser</taxon>
    </lineage>
</organism>
<feature type="compositionally biased region" description="Basic and acidic residues" evidence="4">
    <location>
        <begin position="1760"/>
        <end position="1771"/>
    </location>
</feature>
<keyword evidence="1 3" id="KW-0175">Coiled coil</keyword>
<feature type="compositionally biased region" description="Basic and acidic residues" evidence="4">
    <location>
        <begin position="356"/>
        <end position="369"/>
    </location>
</feature>
<feature type="region of interest" description="Disordered" evidence="4">
    <location>
        <begin position="1738"/>
        <end position="1771"/>
    </location>
</feature>
<dbReference type="SUPFAM" id="SSF48403">
    <property type="entry name" value="Ankyrin repeat"/>
    <property type="match status" value="1"/>
</dbReference>
<dbReference type="InterPro" id="IPR039497">
    <property type="entry name" value="CC144C-like_CC_dom"/>
</dbReference>
<evidence type="ECO:0000313" key="6">
    <source>
        <dbReference type="Ensembl" id="ENSABRP00000020552.1"/>
    </source>
</evidence>
<dbReference type="PRINTS" id="PR01415">
    <property type="entry name" value="ANKYRIN"/>
</dbReference>
<feature type="compositionally biased region" description="Polar residues" evidence="4">
    <location>
        <begin position="1018"/>
        <end position="1044"/>
    </location>
</feature>
<evidence type="ECO:0000259" key="5">
    <source>
        <dbReference type="Pfam" id="PF14915"/>
    </source>
</evidence>
<feature type="compositionally biased region" description="Basic and acidic residues" evidence="4">
    <location>
        <begin position="770"/>
        <end position="785"/>
    </location>
</feature>
<dbReference type="PANTHER" id="PTHR24147">
    <property type="entry name" value="ANKYRIN REPEAT DOMAIN 36-RELATED"/>
    <property type="match status" value="1"/>
</dbReference>
<feature type="compositionally biased region" description="Basic and acidic residues" evidence="4">
    <location>
        <begin position="734"/>
        <end position="749"/>
    </location>
</feature>
<feature type="compositionally biased region" description="Acidic residues" evidence="4">
    <location>
        <begin position="445"/>
        <end position="495"/>
    </location>
</feature>
<feature type="coiled-coil region" evidence="3">
    <location>
        <begin position="1542"/>
        <end position="1576"/>
    </location>
</feature>
<evidence type="ECO:0000256" key="2">
    <source>
        <dbReference type="PROSITE-ProRule" id="PRU00023"/>
    </source>
</evidence>